<reference evidence="4 5" key="1">
    <citation type="submission" date="2016-10" db="EMBL/GenBank/DDBJ databases">
        <authorList>
            <person name="de Groot N.N."/>
        </authorList>
    </citation>
    <scope>NUCLEOTIDE SEQUENCE [LARGE SCALE GENOMIC DNA]</scope>
    <source>
        <strain evidence="4 5">DSM 24677</strain>
    </source>
</reference>
<evidence type="ECO:0000313" key="4">
    <source>
        <dbReference type="EMBL" id="SDY09875.1"/>
    </source>
</evidence>
<keyword evidence="2 3" id="KW-0143">Chaperone</keyword>
<keyword evidence="3" id="KW-0963">Cytoplasm</keyword>
<dbReference type="InterPro" id="IPR038277">
    <property type="entry name" value="UreF_sf"/>
</dbReference>
<sequence length="215" mass="23057">MITNIDILTLAQWLSPSFPVGAFAYSHGLETAFQNGQISTAGALQDWLADVLTHGSGRNDCILLRAAYASTSHDEVEQLNLTALAVSASSERVLETTLQGRAFSQTAAAIWGSDDVNACYPIAVGIAAARRKLDVEITAALYLHAFASNLVSAAVRAIPLGQTDGQRVLSALLPLCEEIAQTTRERDPDDLSSTAFLSDIAAMRHETLQPRIFRS</sequence>
<comment type="subunit">
    <text evidence="3">UreD, UreF and UreG form a complex that acts as a GTP-hydrolysis-dependent molecular chaperone, activating the urease apoprotein by helping to assemble the nickel containing metallocenter of UreC. The UreE protein probably delivers the nickel.</text>
</comment>
<dbReference type="InterPro" id="IPR002639">
    <property type="entry name" value="UreF"/>
</dbReference>
<dbReference type="AlphaFoldDB" id="A0A1H3H3R9"/>
<dbReference type="STRING" id="576131.SAMN05444486_101183"/>
<dbReference type="PIRSF" id="PIRSF009467">
    <property type="entry name" value="Ureas_acces_UreF"/>
    <property type="match status" value="1"/>
</dbReference>
<accession>A0A1H3H3R9</accession>
<dbReference type="RefSeq" id="WP_089887088.1">
    <property type="nucleotide sequence ID" value="NZ_CALJFH010000003.1"/>
</dbReference>
<gene>
    <name evidence="3" type="primary">ureF</name>
    <name evidence="4" type="ORF">SAMN05444486_101183</name>
</gene>
<evidence type="ECO:0000256" key="3">
    <source>
        <dbReference type="HAMAP-Rule" id="MF_01385"/>
    </source>
</evidence>
<comment type="function">
    <text evidence="3">Required for maturation of urease via the functional incorporation of the urease nickel metallocenter.</text>
</comment>
<keyword evidence="5" id="KW-1185">Reference proteome</keyword>
<dbReference type="OrthoDB" id="9798772at2"/>
<dbReference type="GO" id="GO:0005737">
    <property type="term" value="C:cytoplasm"/>
    <property type="evidence" value="ECO:0007669"/>
    <property type="project" value="UniProtKB-SubCell"/>
</dbReference>
<protein>
    <recommendedName>
        <fullName evidence="3">Urease accessory protein UreF</fullName>
    </recommendedName>
</protein>
<comment type="subcellular location">
    <subcellularLocation>
        <location evidence="3">Cytoplasm</location>
    </subcellularLocation>
</comment>
<organism evidence="4 5">
    <name type="scientific">Lentibacter algarum</name>
    <dbReference type="NCBI Taxonomy" id="576131"/>
    <lineage>
        <taxon>Bacteria</taxon>
        <taxon>Pseudomonadati</taxon>
        <taxon>Pseudomonadota</taxon>
        <taxon>Alphaproteobacteria</taxon>
        <taxon>Rhodobacterales</taxon>
        <taxon>Roseobacteraceae</taxon>
        <taxon>Lentibacter</taxon>
    </lineage>
</organism>
<dbReference type="EMBL" id="FNPR01000001">
    <property type="protein sequence ID" value="SDY09875.1"/>
    <property type="molecule type" value="Genomic_DNA"/>
</dbReference>
<dbReference type="PANTHER" id="PTHR33620:SF1">
    <property type="entry name" value="UREASE ACCESSORY PROTEIN F"/>
    <property type="match status" value="1"/>
</dbReference>
<dbReference type="Proteomes" id="UP000199026">
    <property type="component" value="Unassembled WGS sequence"/>
</dbReference>
<dbReference type="GeneID" id="78122992"/>
<dbReference type="PANTHER" id="PTHR33620">
    <property type="entry name" value="UREASE ACCESSORY PROTEIN F"/>
    <property type="match status" value="1"/>
</dbReference>
<dbReference type="GO" id="GO:0016151">
    <property type="term" value="F:nickel cation binding"/>
    <property type="evidence" value="ECO:0007669"/>
    <property type="project" value="UniProtKB-UniRule"/>
</dbReference>
<evidence type="ECO:0000313" key="5">
    <source>
        <dbReference type="Proteomes" id="UP000199026"/>
    </source>
</evidence>
<dbReference type="Gene3D" id="1.10.4190.10">
    <property type="entry name" value="Urease accessory protein UreF"/>
    <property type="match status" value="1"/>
</dbReference>
<name>A0A1H3H3R9_9RHOB</name>
<evidence type="ECO:0000256" key="1">
    <source>
        <dbReference type="ARBA" id="ARBA00022988"/>
    </source>
</evidence>
<dbReference type="HAMAP" id="MF_01385">
    <property type="entry name" value="UreF"/>
    <property type="match status" value="1"/>
</dbReference>
<proteinExistence type="inferred from homology"/>
<evidence type="ECO:0000256" key="2">
    <source>
        <dbReference type="ARBA" id="ARBA00023186"/>
    </source>
</evidence>
<comment type="similarity">
    <text evidence="3">Belongs to the UreF family.</text>
</comment>
<keyword evidence="1 3" id="KW-0996">Nickel insertion</keyword>
<dbReference type="Pfam" id="PF01730">
    <property type="entry name" value="UreF"/>
    <property type="match status" value="1"/>
</dbReference>